<evidence type="ECO:0008006" key="4">
    <source>
        <dbReference type="Google" id="ProtNLM"/>
    </source>
</evidence>
<dbReference type="Proteomes" id="UP000242367">
    <property type="component" value="Unassembled WGS sequence"/>
</dbReference>
<dbReference type="EMBL" id="MTBP01000002">
    <property type="protein sequence ID" value="POM24086.1"/>
    <property type="molecule type" value="Genomic_DNA"/>
</dbReference>
<keyword evidence="1" id="KW-1133">Transmembrane helix</keyword>
<organism evidence="2 3">
    <name type="scientific">Actinomadura rubteroloni</name>
    <dbReference type="NCBI Taxonomy" id="1926885"/>
    <lineage>
        <taxon>Bacteria</taxon>
        <taxon>Bacillati</taxon>
        <taxon>Actinomycetota</taxon>
        <taxon>Actinomycetes</taxon>
        <taxon>Streptosporangiales</taxon>
        <taxon>Thermomonosporaceae</taxon>
        <taxon>Actinomadura</taxon>
    </lineage>
</organism>
<gene>
    <name evidence="2" type="ORF">BTM25_27130</name>
</gene>
<protein>
    <recommendedName>
        <fullName evidence="4">Tape measure protein</fullName>
    </recommendedName>
</protein>
<proteinExistence type="predicted"/>
<sequence length="329" mass="34903">MAMAGFQRDVTKAGTEATKSGKNLEKAATGAKKIGPAGKIAGTGLKGLGAGFKAALGPAGLILMLLQPFLEKLVESVMKSKTFQKIVSQAMKIVSNSIKWVKDAAKFVWDWIKKNWPLLLAIITGPFGIAVYVITKYWKNIKDGAIKAKDYVVDKFQALVGFFRGLPGKILSGLGNVGKTLYNKGKDLIMGFVNGIKSMAGHIIDVIKNTVTDKIPGFVKKALGINSPSLVMMSLGEGVGEGMALGIDGSKKHVDKSLGKLVDVPKTQAVRAQGSVLGKAVAGSAASAGRGKSAGAYEFHFHGAVKDPKETSRQFASRLRSWEILNSVR</sequence>
<feature type="transmembrane region" description="Helical" evidence="1">
    <location>
        <begin position="50"/>
        <end position="70"/>
    </location>
</feature>
<dbReference type="AlphaFoldDB" id="A0A2P4UGF2"/>
<reference evidence="2 3" key="1">
    <citation type="journal article" date="2017" name="Chemistry">
        <title>Isolation, Biosynthesis and Chemical Modifications of Rubterolones A-F: Rare Tropolone Alkaloids from Actinomadura sp. 5-2.</title>
        <authorList>
            <person name="Guo H."/>
            <person name="Benndorf R."/>
            <person name="Leichnitz D."/>
            <person name="Klassen J.L."/>
            <person name="Vollmers J."/>
            <person name="Gorls H."/>
            <person name="Steinacker M."/>
            <person name="Weigel C."/>
            <person name="Dahse H.M."/>
            <person name="Kaster A.K."/>
            <person name="de Beer Z.W."/>
            <person name="Poulsen M."/>
            <person name="Beemelmanns C."/>
        </authorList>
    </citation>
    <scope>NUCLEOTIDE SEQUENCE [LARGE SCALE GENOMIC DNA]</scope>
    <source>
        <strain evidence="2 3">5-2</strain>
    </source>
</reference>
<accession>A0A2P4UGF2</accession>
<evidence type="ECO:0000313" key="2">
    <source>
        <dbReference type="EMBL" id="POM24086.1"/>
    </source>
</evidence>
<feature type="transmembrane region" description="Helical" evidence="1">
    <location>
        <begin position="116"/>
        <end position="134"/>
    </location>
</feature>
<name>A0A2P4UGF2_9ACTN</name>
<evidence type="ECO:0000256" key="1">
    <source>
        <dbReference type="SAM" id="Phobius"/>
    </source>
</evidence>
<keyword evidence="1" id="KW-0472">Membrane</keyword>
<comment type="caution">
    <text evidence="2">The sequence shown here is derived from an EMBL/GenBank/DDBJ whole genome shotgun (WGS) entry which is preliminary data.</text>
</comment>
<keyword evidence="1" id="KW-0812">Transmembrane</keyword>
<evidence type="ECO:0000313" key="3">
    <source>
        <dbReference type="Proteomes" id="UP000242367"/>
    </source>
</evidence>
<keyword evidence="3" id="KW-1185">Reference proteome</keyword>